<organism evidence="2 3">
    <name type="scientific">Sphingomonas lutea</name>
    <dbReference type="NCBI Taxonomy" id="1045317"/>
    <lineage>
        <taxon>Bacteria</taxon>
        <taxon>Pseudomonadati</taxon>
        <taxon>Pseudomonadota</taxon>
        <taxon>Alphaproteobacteria</taxon>
        <taxon>Sphingomonadales</taxon>
        <taxon>Sphingomonadaceae</taxon>
        <taxon>Sphingomonas</taxon>
    </lineage>
</organism>
<evidence type="ECO:0000313" key="3">
    <source>
        <dbReference type="Proteomes" id="UP000515971"/>
    </source>
</evidence>
<evidence type="ECO:0000313" key="2">
    <source>
        <dbReference type="EMBL" id="QNN67825.1"/>
    </source>
</evidence>
<dbReference type="InterPro" id="IPR001387">
    <property type="entry name" value="Cro/C1-type_HTH"/>
</dbReference>
<dbReference type="InterPro" id="IPR024467">
    <property type="entry name" value="Xre/MbcA/ParS-like_toxin-bd"/>
</dbReference>
<dbReference type="CDD" id="cd00093">
    <property type="entry name" value="HTH_XRE"/>
    <property type="match status" value="1"/>
</dbReference>
<feature type="domain" description="Antitoxin Xre/MbcA/ParS-like toxin-binding" evidence="1">
    <location>
        <begin position="75"/>
        <end position="117"/>
    </location>
</feature>
<dbReference type="GO" id="GO:0003677">
    <property type="term" value="F:DNA binding"/>
    <property type="evidence" value="ECO:0007669"/>
    <property type="project" value="InterPro"/>
</dbReference>
<accession>A0A7G9SJ00</accession>
<proteinExistence type="predicted"/>
<dbReference type="Pfam" id="PF09722">
    <property type="entry name" value="Xre_MbcA_ParS_C"/>
    <property type="match status" value="1"/>
</dbReference>
<dbReference type="SUPFAM" id="SSF47413">
    <property type="entry name" value="lambda repressor-like DNA-binding domains"/>
    <property type="match status" value="1"/>
</dbReference>
<dbReference type="RefSeq" id="WP_187538752.1">
    <property type="nucleotide sequence ID" value="NZ_BAABJT010000001.1"/>
</dbReference>
<dbReference type="Proteomes" id="UP000515971">
    <property type="component" value="Chromosome"/>
</dbReference>
<gene>
    <name evidence="2" type="ORF">H9L13_02530</name>
</gene>
<dbReference type="KEGG" id="slut:H9L13_02530"/>
<dbReference type="InterPro" id="IPR010982">
    <property type="entry name" value="Lambda_DNA-bd_dom_sf"/>
</dbReference>
<keyword evidence="3" id="KW-1185">Reference proteome</keyword>
<dbReference type="Gene3D" id="1.10.260.40">
    <property type="entry name" value="lambda repressor-like DNA-binding domains"/>
    <property type="match status" value="1"/>
</dbReference>
<evidence type="ECO:0000259" key="1">
    <source>
        <dbReference type="Pfam" id="PF09722"/>
    </source>
</evidence>
<protein>
    <submittedName>
        <fullName evidence="2">DUF2384 domain-containing protein</fullName>
    </submittedName>
</protein>
<reference evidence="2 3" key="1">
    <citation type="submission" date="2020-08" db="EMBL/GenBank/DDBJ databases">
        <title>Genome sequence of Sphingomonas lutea KCTC 23642T.</title>
        <authorList>
            <person name="Hyun D.-W."/>
            <person name="Bae J.-W."/>
        </authorList>
    </citation>
    <scope>NUCLEOTIDE SEQUENCE [LARGE SCALE GENOMIC DNA]</scope>
    <source>
        <strain evidence="2 3">KCTC 23642</strain>
    </source>
</reference>
<dbReference type="AlphaFoldDB" id="A0A7G9SJ00"/>
<dbReference type="EMBL" id="CP060718">
    <property type="protein sequence ID" value="QNN67825.1"/>
    <property type="molecule type" value="Genomic_DNA"/>
</dbReference>
<sequence length="120" mass="13385">MNSVALKTRETAVSRLVGELKTIGGLKGRDLANILGVSPPTVTRWSKGEADPTIDKQTAMAQLRWVAERLADFYEPDEIRLWLQSPHPQLSALRPYDLIVEGRTADVLEVIERLDSGVYL</sequence>
<name>A0A7G9SJ00_9SPHN</name>